<evidence type="ECO:0000256" key="1">
    <source>
        <dbReference type="SAM" id="MobiDB-lite"/>
    </source>
</evidence>
<gene>
    <name evidence="2" type="ORF">IV203_021640</name>
</gene>
<dbReference type="EMBL" id="JAGRRH010000023">
    <property type="protein sequence ID" value="KAG7343632.1"/>
    <property type="molecule type" value="Genomic_DNA"/>
</dbReference>
<comment type="caution">
    <text evidence="2">The sequence shown here is derived from an EMBL/GenBank/DDBJ whole genome shotgun (WGS) entry which is preliminary data.</text>
</comment>
<proteinExistence type="predicted"/>
<reference evidence="2" key="1">
    <citation type="journal article" date="2021" name="Sci. Rep.">
        <title>Diploid genomic architecture of Nitzschia inconspicua, an elite biomass production diatom.</title>
        <authorList>
            <person name="Oliver A."/>
            <person name="Podell S."/>
            <person name="Pinowska A."/>
            <person name="Traller J.C."/>
            <person name="Smith S.R."/>
            <person name="McClure R."/>
            <person name="Beliaev A."/>
            <person name="Bohutskyi P."/>
            <person name="Hill E.A."/>
            <person name="Rabines A."/>
            <person name="Zheng H."/>
            <person name="Allen L.Z."/>
            <person name="Kuo A."/>
            <person name="Grigoriev I.V."/>
            <person name="Allen A.E."/>
            <person name="Hazlebeck D."/>
            <person name="Allen E.E."/>
        </authorList>
    </citation>
    <scope>NUCLEOTIDE SEQUENCE</scope>
    <source>
        <strain evidence="2">Hildebrandi</strain>
    </source>
</reference>
<accession>A0A9K3PDG6</accession>
<organism evidence="2 3">
    <name type="scientific">Nitzschia inconspicua</name>
    <dbReference type="NCBI Taxonomy" id="303405"/>
    <lineage>
        <taxon>Eukaryota</taxon>
        <taxon>Sar</taxon>
        <taxon>Stramenopiles</taxon>
        <taxon>Ochrophyta</taxon>
        <taxon>Bacillariophyta</taxon>
        <taxon>Bacillariophyceae</taxon>
        <taxon>Bacillariophycidae</taxon>
        <taxon>Bacillariales</taxon>
        <taxon>Bacillariaceae</taxon>
        <taxon>Nitzschia</taxon>
    </lineage>
</organism>
<feature type="compositionally biased region" description="Basic residues" evidence="1">
    <location>
        <begin position="165"/>
        <end position="174"/>
    </location>
</feature>
<name>A0A9K3PDG6_9STRA</name>
<protein>
    <submittedName>
        <fullName evidence="2">Uncharacterized protein</fullName>
    </submittedName>
</protein>
<sequence>MSNSAVDSVSTIATDSLSLLVSVQDHDHEEDDTDASSLILPPMIDSMSKSSVPMMDATTITTTTTTASTTSSSSSTSDDRCLRFGISSDLSLLGHQTSLPSSSSSSSSNSYIMNTHNTVSFSTVHIRAFERIAGDHPFTSMGVPLTIGWKFVELPGLPVDVYETKRKRRDKRRQQSSSHQQEDGSSTTSSNIISSPSFMTVPKANVKNVKRVNALDRKYLLLKEFQVPLQDIRMAERELVKFQKGVEKRRRQEEKRQPKRQIFRQRLVKSQQHGEEAGAPPPTARDKQYSKKLFSRFSKGVRRLVGWEQRQM</sequence>
<dbReference type="AlphaFoldDB" id="A0A9K3PDG6"/>
<keyword evidence="3" id="KW-1185">Reference proteome</keyword>
<evidence type="ECO:0000313" key="2">
    <source>
        <dbReference type="EMBL" id="KAG7343632.1"/>
    </source>
</evidence>
<feature type="region of interest" description="Disordered" evidence="1">
    <location>
        <begin position="266"/>
        <end position="292"/>
    </location>
</feature>
<dbReference type="Proteomes" id="UP000693970">
    <property type="component" value="Unassembled WGS sequence"/>
</dbReference>
<feature type="region of interest" description="Disordered" evidence="1">
    <location>
        <begin position="165"/>
        <end position="196"/>
    </location>
</feature>
<feature type="compositionally biased region" description="Low complexity" evidence="1">
    <location>
        <begin position="175"/>
        <end position="196"/>
    </location>
</feature>
<reference evidence="2" key="2">
    <citation type="submission" date="2021-04" db="EMBL/GenBank/DDBJ databases">
        <authorList>
            <person name="Podell S."/>
        </authorList>
    </citation>
    <scope>NUCLEOTIDE SEQUENCE</scope>
    <source>
        <strain evidence="2">Hildebrandi</strain>
    </source>
</reference>
<dbReference type="OrthoDB" id="49475at2759"/>
<evidence type="ECO:0000313" key="3">
    <source>
        <dbReference type="Proteomes" id="UP000693970"/>
    </source>
</evidence>